<dbReference type="GO" id="GO:0008119">
    <property type="term" value="F:thiopurine S-methyltransferase activity"/>
    <property type="evidence" value="ECO:0007669"/>
    <property type="project" value="TreeGrafter"/>
</dbReference>
<evidence type="ECO:0008006" key="6">
    <source>
        <dbReference type="Google" id="ProtNLM"/>
    </source>
</evidence>
<evidence type="ECO:0000256" key="1">
    <source>
        <dbReference type="ARBA" id="ARBA00022603"/>
    </source>
</evidence>
<gene>
    <name evidence="4" type="ORF">TL16_g12385</name>
</gene>
<dbReference type="GO" id="GO:0032259">
    <property type="term" value="P:methylation"/>
    <property type="evidence" value="ECO:0007669"/>
    <property type="project" value="UniProtKB-KW"/>
</dbReference>
<sequence length="288" mass="32597">MHKTALRIAAPLAIGGIAILSTRQNLQNPFTPSSTALSESAPEHSPNLARWTQKWVKSETRWHYTNTHHTLIKYKHLLPSRGKILVPLCGKTVDLLYFPNQEVLGVEGVKKAITEFGAEQSAFFPTGFDSEKDTKENANFETYTGKTETSEISLLRGDFFSLNVPVSGVWDRASFVAIDPSNRPKYVETLKRNLNEGGTILMSTFWRVAGTPEAVNGGPPFSVSEKNVRDLFDEKTWDIQVIEEIDIMSDATYKESKERWTKAGLTDFRELVFLIKKKGGKKWWQVWK</sequence>
<dbReference type="InterPro" id="IPR008854">
    <property type="entry name" value="TPMT"/>
</dbReference>
<evidence type="ECO:0000256" key="3">
    <source>
        <dbReference type="ARBA" id="ARBA00022691"/>
    </source>
</evidence>
<evidence type="ECO:0000313" key="5">
    <source>
        <dbReference type="Proteomes" id="UP001162640"/>
    </source>
</evidence>
<comment type="caution">
    <text evidence="4">The sequence shown here is derived from an EMBL/GenBank/DDBJ whole genome shotgun (WGS) entry which is preliminary data.</text>
</comment>
<reference evidence="5" key="1">
    <citation type="journal article" date="2023" name="Commun. Biol.">
        <title>Genome analysis of Parmales, the sister group of diatoms, reveals the evolutionary specialization of diatoms from phago-mixotrophs to photoautotrophs.</title>
        <authorList>
            <person name="Ban H."/>
            <person name="Sato S."/>
            <person name="Yoshikawa S."/>
            <person name="Yamada K."/>
            <person name="Nakamura Y."/>
            <person name="Ichinomiya M."/>
            <person name="Sato N."/>
            <person name="Blanc-Mathieu R."/>
            <person name="Endo H."/>
            <person name="Kuwata A."/>
            <person name="Ogata H."/>
        </authorList>
    </citation>
    <scope>NUCLEOTIDE SEQUENCE [LARGE SCALE GENOMIC DNA]</scope>
</reference>
<protein>
    <recommendedName>
        <fullName evidence="6">Thiopurine S-methyltransferase</fullName>
    </recommendedName>
</protein>
<dbReference type="Proteomes" id="UP001162640">
    <property type="component" value="Unassembled WGS sequence"/>
</dbReference>
<organism evidence="4 5">
    <name type="scientific">Triparma laevis f. inornata</name>
    <dbReference type="NCBI Taxonomy" id="1714386"/>
    <lineage>
        <taxon>Eukaryota</taxon>
        <taxon>Sar</taxon>
        <taxon>Stramenopiles</taxon>
        <taxon>Ochrophyta</taxon>
        <taxon>Bolidophyceae</taxon>
        <taxon>Parmales</taxon>
        <taxon>Triparmaceae</taxon>
        <taxon>Triparma</taxon>
    </lineage>
</organism>
<dbReference type="InterPro" id="IPR029063">
    <property type="entry name" value="SAM-dependent_MTases_sf"/>
</dbReference>
<keyword evidence="3" id="KW-0949">S-adenosyl-L-methionine</keyword>
<dbReference type="PANTHER" id="PTHR10259:SF11">
    <property type="entry name" value="THIOPURINE S-METHYLTRANSFERASE"/>
    <property type="match status" value="1"/>
</dbReference>
<dbReference type="Gene3D" id="3.40.50.150">
    <property type="entry name" value="Vaccinia Virus protein VP39"/>
    <property type="match status" value="1"/>
</dbReference>
<dbReference type="SUPFAM" id="SSF53335">
    <property type="entry name" value="S-adenosyl-L-methionine-dependent methyltransferases"/>
    <property type="match status" value="1"/>
</dbReference>
<evidence type="ECO:0000313" key="4">
    <source>
        <dbReference type="EMBL" id="GMH92574.1"/>
    </source>
</evidence>
<dbReference type="PROSITE" id="PS51585">
    <property type="entry name" value="SAM_MT_TPMT"/>
    <property type="match status" value="1"/>
</dbReference>
<evidence type="ECO:0000256" key="2">
    <source>
        <dbReference type="ARBA" id="ARBA00022679"/>
    </source>
</evidence>
<name>A0A9W7BS71_9STRA</name>
<keyword evidence="2" id="KW-0808">Transferase</keyword>
<dbReference type="PANTHER" id="PTHR10259">
    <property type="entry name" value="THIOPURINE S-METHYLTRANSFERASE"/>
    <property type="match status" value="1"/>
</dbReference>
<dbReference type="Pfam" id="PF05724">
    <property type="entry name" value="TPMT"/>
    <property type="match status" value="1"/>
</dbReference>
<dbReference type="AlphaFoldDB" id="A0A9W7BS71"/>
<proteinExistence type="predicted"/>
<keyword evidence="1" id="KW-0489">Methyltransferase</keyword>
<dbReference type="EMBL" id="BLQM01000499">
    <property type="protein sequence ID" value="GMH92574.1"/>
    <property type="molecule type" value="Genomic_DNA"/>
</dbReference>
<accession>A0A9W7BS71</accession>